<gene>
    <name evidence="2" type="ORF">EVAR_7836_1</name>
</gene>
<dbReference type="EMBL" id="BGZK01000091">
    <property type="protein sequence ID" value="GBP17843.1"/>
    <property type="molecule type" value="Genomic_DNA"/>
</dbReference>
<sequence>MALENGRALIHYAVNSVIKARDRPAVGRCVRNLRVSRAHHRPMSWHGRGVRAGRGEREGFTRVPWPRRGRAGRGRDGNIFYKGTNKYAAFEILSYIDDPNARNTARRRVVNRGAARRGSARSFVRPRVSGKNIPTCGLIAHRAPLDRLVHDSENRIQSAVPPKAVTGKKRVDSGARP</sequence>
<feature type="region of interest" description="Disordered" evidence="1">
    <location>
        <begin position="154"/>
        <end position="177"/>
    </location>
</feature>
<evidence type="ECO:0000256" key="1">
    <source>
        <dbReference type="SAM" id="MobiDB-lite"/>
    </source>
</evidence>
<dbReference type="Proteomes" id="UP000299102">
    <property type="component" value="Unassembled WGS sequence"/>
</dbReference>
<protein>
    <submittedName>
        <fullName evidence="2">Uncharacterized protein</fullName>
    </submittedName>
</protein>
<comment type="caution">
    <text evidence="2">The sequence shown here is derived from an EMBL/GenBank/DDBJ whole genome shotgun (WGS) entry which is preliminary data.</text>
</comment>
<name>A0A4C1TUX8_EUMVA</name>
<accession>A0A4C1TUX8</accession>
<dbReference type="AlphaFoldDB" id="A0A4C1TUX8"/>
<keyword evidence="3" id="KW-1185">Reference proteome</keyword>
<evidence type="ECO:0000313" key="3">
    <source>
        <dbReference type="Proteomes" id="UP000299102"/>
    </source>
</evidence>
<organism evidence="2 3">
    <name type="scientific">Eumeta variegata</name>
    <name type="common">Bagworm moth</name>
    <name type="synonym">Eumeta japonica</name>
    <dbReference type="NCBI Taxonomy" id="151549"/>
    <lineage>
        <taxon>Eukaryota</taxon>
        <taxon>Metazoa</taxon>
        <taxon>Ecdysozoa</taxon>
        <taxon>Arthropoda</taxon>
        <taxon>Hexapoda</taxon>
        <taxon>Insecta</taxon>
        <taxon>Pterygota</taxon>
        <taxon>Neoptera</taxon>
        <taxon>Endopterygota</taxon>
        <taxon>Lepidoptera</taxon>
        <taxon>Glossata</taxon>
        <taxon>Ditrysia</taxon>
        <taxon>Tineoidea</taxon>
        <taxon>Psychidae</taxon>
        <taxon>Oiketicinae</taxon>
        <taxon>Eumeta</taxon>
    </lineage>
</organism>
<evidence type="ECO:0000313" key="2">
    <source>
        <dbReference type="EMBL" id="GBP17843.1"/>
    </source>
</evidence>
<reference evidence="2 3" key="1">
    <citation type="journal article" date="2019" name="Commun. Biol.">
        <title>The bagworm genome reveals a unique fibroin gene that provides high tensile strength.</title>
        <authorList>
            <person name="Kono N."/>
            <person name="Nakamura H."/>
            <person name="Ohtoshi R."/>
            <person name="Tomita M."/>
            <person name="Numata K."/>
            <person name="Arakawa K."/>
        </authorList>
    </citation>
    <scope>NUCLEOTIDE SEQUENCE [LARGE SCALE GENOMIC DNA]</scope>
</reference>
<proteinExistence type="predicted"/>